<sequence>MNRIKLNMWKSTLFMHTNQLVSVLTRRLMCQ</sequence>
<protein>
    <submittedName>
        <fullName evidence="1">Uncharacterized protein</fullName>
    </submittedName>
</protein>
<dbReference type="EMBL" id="JACHEB010000009">
    <property type="protein sequence ID" value="MBB5330274.1"/>
    <property type="molecule type" value="Genomic_DNA"/>
</dbReference>
<comment type="caution">
    <text evidence="1">The sequence shown here is derived from an EMBL/GenBank/DDBJ whole genome shotgun (WGS) entry which is preliminary data.</text>
</comment>
<gene>
    <name evidence="1" type="ORF">HDF14_003907</name>
</gene>
<dbReference type="Proteomes" id="UP000535182">
    <property type="component" value="Unassembled WGS sequence"/>
</dbReference>
<reference evidence="1 2" key="1">
    <citation type="submission" date="2020-08" db="EMBL/GenBank/DDBJ databases">
        <title>Genomic Encyclopedia of Type Strains, Phase IV (KMG-V): Genome sequencing to study the core and pangenomes of soil and plant-associated prokaryotes.</title>
        <authorList>
            <person name="Whitman W."/>
        </authorList>
    </citation>
    <scope>NUCLEOTIDE SEQUENCE [LARGE SCALE GENOMIC DNA]</scope>
    <source>
        <strain evidence="1 2">X5P2</strain>
    </source>
</reference>
<name>A0A9X0QHB5_9BACT</name>
<keyword evidence="2" id="KW-1185">Reference proteome</keyword>
<accession>A0A9X0QHB5</accession>
<proteinExistence type="predicted"/>
<organism evidence="1 2">
    <name type="scientific">Tunturiibacter gelidiferens</name>
    <dbReference type="NCBI Taxonomy" id="3069689"/>
    <lineage>
        <taxon>Bacteria</taxon>
        <taxon>Pseudomonadati</taxon>
        <taxon>Acidobacteriota</taxon>
        <taxon>Terriglobia</taxon>
        <taxon>Terriglobales</taxon>
        <taxon>Acidobacteriaceae</taxon>
        <taxon>Tunturiibacter</taxon>
    </lineage>
</organism>
<dbReference type="AlphaFoldDB" id="A0A9X0QHB5"/>
<evidence type="ECO:0000313" key="1">
    <source>
        <dbReference type="EMBL" id="MBB5330274.1"/>
    </source>
</evidence>
<evidence type="ECO:0000313" key="2">
    <source>
        <dbReference type="Proteomes" id="UP000535182"/>
    </source>
</evidence>